<evidence type="ECO:0000313" key="2">
    <source>
        <dbReference type="Proteomes" id="UP000324800"/>
    </source>
</evidence>
<reference evidence="1 2" key="1">
    <citation type="submission" date="2019-03" db="EMBL/GenBank/DDBJ databases">
        <title>Single cell metagenomics reveals metabolic interactions within the superorganism composed of flagellate Streblomastix strix and complex community of Bacteroidetes bacteria on its surface.</title>
        <authorList>
            <person name="Treitli S.C."/>
            <person name="Kolisko M."/>
            <person name="Husnik F."/>
            <person name="Keeling P."/>
            <person name="Hampl V."/>
        </authorList>
    </citation>
    <scope>NUCLEOTIDE SEQUENCE [LARGE SCALE GENOMIC DNA]</scope>
    <source>
        <strain evidence="1">ST1C</strain>
    </source>
</reference>
<protein>
    <submittedName>
        <fullName evidence="1">Uncharacterized protein</fullName>
    </submittedName>
</protein>
<proteinExistence type="predicted"/>
<gene>
    <name evidence="1" type="ORF">EZS28_051476</name>
</gene>
<dbReference type="AlphaFoldDB" id="A0A5J4T3U7"/>
<comment type="caution">
    <text evidence="1">The sequence shown here is derived from an EMBL/GenBank/DDBJ whole genome shotgun (WGS) entry which is preliminary data.</text>
</comment>
<feature type="non-terminal residue" evidence="1">
    <location>
        <position position="137"/>
    </location>
</feature>
<sequence length="137" mass="15396">MKAGAARKRSLLEQAFNDAQLAALTEILDVKKFKHSDIKYNKKLRTLPSAQAYIGSRKRMAGWKVRNIDPDGPEGPLPNFATVYTDKGKIYSIGGYIPKVESNYDSLQEDYIAYVPTMADEFNQGNGGDLWKLKEAY</sequence>
<dbReference type="Proteomes" id="UP000324800">
    <property type="component" value="Unassembled WGS sequence"/>
</dbReference>
<dbReference type="EMBL" id="SNRW01038943">
    <property type="protein sequence ID" value="KAA6352997.1"/>
    <property type="molecule type" value="Genomic_DNA"/>
</dbReference>
<name>A0A5J4T3U7_9EUKA</name>
<accession>A0A5J4T3U7</accession>
<organism evidence="1 2">
    <name type="scientific">Streblomastix strix</name>
    <dbReference type="NCBI Taxonomy" id="222440"/>
    <lineage>
        <taxon>Eukaryota</taxon>
        <taxon>Metamonada</taxon>
        <taxon>Preaxostyla</taxon>
        <taxon>Oxymonadida</taxon>
        <taxon>Streblomastigidae</taxon>
        <taxon>Streblomastix</taxon>
    </lineage>
</organism>
<evidence type="ECO:0000313" key="1">
    <source>
        <dbReference type="EMBL" id="KAA6352997.1"/>
    </source>
</evidence>